<evidence type="ECO:0000313" key="4">
    <source>
        <dbReference type="EMBL" id="CAE7238845.1"/>
    </source>
</evidence>
<dbReference type="Pfam" id="PF00849">
    <property type="entry name" value="PseudoU_synth_2"/>
    <property type="match status" value="1"/>
</dbReference>
<dbReference type="GO" id="GO:0000455">
    <property type="term" value="P:enzyme-directed rRNA pseudouridine synthesis"/>
    <property type="evidence" value="ECO:0007669"/>
    <property type="project" value="TreeGrafter"/>
</dbReference>
<dbReference type="InterPro" id="IPR050188">
    <property type="entry name" value="RluA_PseudoU_synthase"/>
</dbReference>
<feature type="domain" description="Pseudouridine synthase RsuA/RluA-like" evidence="3">
    <location>
        <begin position="496"/>
        <end position="654"/>
    </location>
</feature>
<sequence length="758" mass="81357">MQQQEIMTSEDLQGDAAGLAAALGKHGVPPDPCSAVIPSFAPAMAQRPQSLEVPPPPRATLRPPSPPNPPNPPMPPNPSPGHAAPASNKPCDPRHRRLGLKEPGPARFYGTTPQPGSTYSLPVLQHPGAFAQEPRPSHLSMMKGFVSAVDQSWPPAHLQGLLAQHVQARPRLHQGPALQDVRLPWSRVQQQGCMLPNRHQPWQPSGPDFQQMLPQLGALEGCRVPRVPDGNLWPSMSHLLGSAGSMGSERSQGAQGVTPAGALPQLQPQGLNDPRGPHCGHKAALPVSTPPGTRPPVAHQAYPVAAQDLEAFLASKAACTGDDAQVPDQTKTSSSDKNDSGRRLLMLLKGRSCEREGALPEVTDERCHKSRWEQLLQPFPDSSDPKAPEEAETSSSNANDNSGRLLLMLLKGSKGEGAGRPASEASALSHILQGALPEVTDERWHRSRWEPLLQPFADSSDPKRFICAEHFAPGRGLCVSGSGAQPCVLQDLPCSDLLVMYKPSGWATCSTPQWEGVHGNLIRYVWKKHSSGPVAAPCHRLDRGTSGIVIVAKSRTALRHVCLQISGRTLVKQYIGLCRGIVDPPQGALSIPLAISSADKPLGACATAGRVAVTRYRVLGYFRQQTSAGSTEYSLVQVQIDHGRQHQIRLHMASVGHPIVCDVKYSSSHFKEDSQVTGGRLFLHAAFLRGTLPPDGVAPLHIACRLPRHLRECLTSMERLRSMEETLSGEDASPVLLGTASFPALHITSPPFIATAGH</sequence>
<feature type="region of interest" description="Disordered" evidence="2">
    <location>
        <begin position="243"/>
        <end position="273"/>
    </location>
</feature>
<dbReference type="InterPro" id="IPR006145">
    <property type="entry name" value="PsdUridine_synth_RsuA/RluA"/>
</dbReference>
<evidence type="ECO:0000256" key="1">
    <source>
        <dbReference type="ARBA" id="ARBA00010876"/>
    </source>
</evidence>
<proteinExistence type="inferred from homology"/>
<dbReference type="PANTHER" id="PTHR21600:SF87">
    <property type="entry name" value="RNA PSEUDOURIDYLATE SYNTHASE DOMAIN-CONTAINING PROTEIN 1"/>
    <property type="match status" value="1"/>
</dbReference>
<dbReference type="PROSITE" id="PS01129">
    <property type="entry name" value="PSI_RLU"/>
    <property type="match status" value="1"/>
</dbReference>
<feature type="compositionally biased region" description="Polar residues" evidence="2">
    <location>
        <begin position="393"/>
        <end position="402"/>
    </location>
</feature>
<name>A0A812KZQ8_9DINO</name>
<reference evidence="4" key="1">
    <citation type="submission" date="2021-02" db="EMBL/GenBank/DDBJ databases">
        <authorList>
            <person name="Dougan E. K."/>
            <person name="Rhodes N."/>
            <person name="Thang M."/>
            <person name="Chan C."/>
        </authorList>
    </citation>
    <scope>NUCLEOTIDE SEQUENCE</scope>
</reference>
<dbReference type="PANTHER" id="PTHR21600">
    <property type="entry name" value="MITOCHONDRIAL RNA PSEUDOURIDINE SYNTHASE"/>
    <property type="match status" value="1"/>
</dbReference>
<dbReference type="GO" id="GO:0003723">
    <property type="term" value="F:RNA binding"/>
    <property type="evidence" value="ECO:0007669"/>
    <property type="project" value="InterPro"/>
</dbReference>
<dbReference type="GO" id="GO:0009982">
    <property type="term" value="F:pseudouridine synthase activity"/>
    <property type="evidence" value="ECO:0007669"/>
    <property type="project" value="InterPro"/>
</dbReference>
<accession>A0A812KZQ8</accession>
<protein>
    <submittedName>
        <fullName evidence="4">RluC protein</fullName>
    </submittedName>
</protein>
<feature type="compositionally biased region" description="Pro residues" evidence="2">
    <location>
        <begin position="53"/>
        <end position="79"/>
    </location>
</feature>
<dbReference type="Gene3D" id="3.30.2350.10">
    <property type="entry name" value="Pseudouridine synthase"/>
    <property type="match status" value="1"/>
</dbReference>
<dbReference type="OrthoDB" id="418419at2759"/>
<dbReference type="CDD" id="cd02869">
    <property type="entry name" value="PseudoU_synth_RluA_like"/>
    <property type="match status" value="1"/>
</dbReference>
<keyword evidence="5" id="KW-1185">Reference proteome</keyword>
<feature type="compositionally biased region" description="Polar residues" evidence="2">
    <location>
        <begin position="111"/>
        <end position="120"/>
    </location>
</feature>
<comment type="caution">
    <text evidence="4">The sequence shown here is derived from an EMBL/GenBank/DDBJ whole genome shotgun (WGS) entry which is preliminary data.</text>
</comment>
<gene>
    <name evidence="4" type="primary">rluC</name>
    <name evidence="4" type="ORF">SNAT2548_LOCUS10529</name>
</gene>
<dbReference type="SUPFAM" id="SSF55120">
    <property type="entry name" value="Pseudouridine synthase"/>
    <property type="match status" value="1"/>
</dbReference>
<dbReference type="InterPro" id="IPR006224">
    <property type="entry name" value="PsdUridine_synth_RluA-like_CS"/>
</dbReference>
<comment type="similarity">
    <text evidence="1">Belongs to the pseudouridine synthase RluA family.</text>
</comment>
<dbReference type="InterPro" id="IPR020103">
    <property type="entry name" value="PsdUridine_synth_cat_dom_sf"/>
</dbReference>
<evidence type="ECO:0000259" key="3">
    <source>
        <dbReference type="Pfam" id="PF00849"/>
    </source>
</evidence>
<feature type="region of interest" description="Disordered" evidence="2">
    <location>
        <begin position="22"/>
        <end position="123"/>
    </location>
</feature>
<dbReference type="EMBL" id="CAJNDS010000879">
    <property type="protein sequence ID" value="CAE7238845.1"/>
    <property type="molecule type" value="Genomic_DNA"/>
</dbReference>
<organism evidence="4 5">
    <name type="scientific">Symbiodinium natans</name>
    <dbReference type="NCBI Taxonomy" id="878477"/>
    <lineage>
        <taxon>Eukaryota</taxon>
        <taxon>Sar</taxon>
        <taxon>Alveolata</taxon>
        <taxon>Dinophyceae</taxon>
        <taxon>Suessiales</taxon>
        <taxon>Symbiodiniaceae</taxon>
        <taxon>Symbiodinium</taxon>
    </lineage>
</organism>
<dbReference type="Proteomes" id="UP000604046">
    <property type="component" value="Unassembled WGS sequence"/>
</dbReference>
<feature type="region of interest" description="Disordered" evidence="2">
    <location>
        <begin position="375"/>
        <end position="402"/>
    </location>
</feature>
<evidence type="ECO:0000313" key="5">
    <source>
        <dbReference type="Proteomes" id="UP000604046"/>
    </source>
</evidence>
<feature type="region of interest" description="Disordered" evidence="2">
    <location>
        <begin position="321"/>
        <end position="342"/>
    </location>
</feature>
<evidence type="ECO:0000256" key="2">
    <source>
        <dbReference type="SAM" id="MobiDB-lite"/>
    </source>
</evidence>
<dbReference type="AlphaFoldDB" id="A0A812KZQ8"/>